<dbReference type="GO" id="GO:0009007">
    <property type="term" value="F:site-specific DNA-methyltransferase (adenine-specific) activity"/>
    <property type="evidence" value="ECO:0007669"/>
    <property type="project" value="UniProtKB-EC"/>
</dbReference>
<dbReference type="InterPro" id="IPR003115">
    <property type="entry name" value="ParB_N"/>
</dbReference>
<dbReference type="GO" id="GO:0008170">
    <property type="term" value="F:N-methyltransferase activity"/>
    <property type="evidence" value="ECO:0007669"/>
    <property type="project" value="InterPro"/>
</dbReference>
<evidence type="ECO:0000256" key="4">
    <source>
        <dbReference type="RuleBase" id="RU362026"/>
    </source>
</evidence>
<proteinExistence type="inferred from homology"/>
<dbReference type="InterPro" id="IPR036086">
    <property type="entry name" value="ParB/Sulfiredoxin_sf"/>
</dbReference>
<keyword evidence="7" id="KW-1185">Reference proteome</keyword>
<comment type="similarity">
    <text evidence="4">Belongs to the N(4)/N(6)-methyltransferase family.</text>
</comment>
<dbReference type="PIRSF" id="PIRSF036758">
    <property type="entry name" value="Aden_M_ParB"/>
    <property type="match status" value="1"/>
</dbReference>
<gene>
    <name evidence="6" type="ORF">EDC65_3284</name>
</gene>
<dbReference type="Pfam" id="PF02195">
    <property type="entry name" value="ParB_N"/>
    <property type="match status" value="1"/>
</dbReference>
<keyword evidence="2" id="KW-0808">Transferase</keyword>
<sequence>MAKQTRPKIDRPSARVDRPSFAAFSGTIVQQPLARLTASRNNPRTHSDHQIAQLAASIEQFGFLAPILVDEAGRILAGHARTEAARRLGLRQVPTLRIDHLDEAQKRAYVIADNRLAELAGWDRDLLRLEFQDLLEIGFPVEITGYATVDIDQLVLETVSPAAKPDPDDVAPTASGPAVSRLGDLWQLGRHQLLCGNALDPVAYATLLGTTAAQMVFTDPPYNVPIRGHVSGTGRHREFAMASGEMGNAEFATFLASVCGLLARNSQDGAILYLCMDWRHLAELLTGVLSAGLELKNLCVWAKTNAGMGSFYRSQHELVVVAKNGQAPHINNFGLGEKGRYRTNLWTYPGVNSMRGEAAEDAAIHPTVKPVALVADAIRDCSRHDGVVLDPFCGSGTILMAAERTHRVARAMELDPLYVDAAIRRWQRRTGGIARHAGSGETFEAIEAARVAVHDHTEADQ</sequence>
<dbReference type="InterPro" id="IPR050336">
    <property type="entry name" value="Chromosome_partition/occlusion"/>
</dbReference>
<reference evidence="6 7" key="1">
    <citation type="submission" date="2018-11" db="EMBL/GenBank/DDBJ databases">
        <title>Genomic Encyclopedia of Type Strains, Phase IV (KMG-IV): sequencing the most valuable type-strain genomes for metagenomic binning, comparative biology and taxonomic classification.</title>
        <authorList>
            <person name="Goeker M."/>
        </authorList>
    </citation>
    <scope>NUCLEOTIDE SEQUENCE [LARGE SCALE GENOMIC DNA]</scope>
    <source>
        <strain evidence="6 7">DSM 5900</strain>
    </source>
</reference>
<dbReference type="CDD" id="cd16403">
    <property type="entry name" value="ParB_N_like_MT"/>
    <property type="match status" value="1"/>
</dbReference>
<keyword evidence="1 6" id="KW-0489">Methyltransferase</keyword>
<evidence type="ECO:0000313" key="7">
    <source>
        <dbReference type="Proteomes" id="UP000278222"/>
    </source>
</evidence>
<comment type="catalytic activity">
    <reaction evidence="3">
        <text>a 2'-deoxyadenosine in DNA + S-adenosyl-L-methionine = an N(6)-methyl-2'-deoxyadenosine in DNA + S-adenosyl-L-homocysteine + H(+)</text>
        <dbReference type="Rhea" id="RHEA:15197"/>
        <dbReference type="Rhea" id="RHEA-COMP:12418"/>
        <dbReference type="Rhea" id="RHEA-COMP:12419"/>
        <dbReference type="ChEBI" id="CHEBI:15378"/>
        <dbReference type="ChEBI" id="CHEBI:57856"/>
        <dbReference type="ChEBI" id="CHEBI:59789"/>
        <dbReference type="ChEBI" id="CHEBI:90615"/>
        <dbReference type="ChEBI" id="CHEBI:90616"/>
        <dbReference type="EC" id="2.1.1.72"/>
    </reaction>
</comment>
<organism evidence="6 7">
    <name type="scientific">Stella humosa</name>
    <dbReference type="NCBI Taxonomy" id="94"/>
    <lineage>
        <taxon>Bacteria</taxon>
        <taxon>Pseudomonadati</taxon>
        <taxon>Pseudomonadota</taxon>
        <taxon>Alphaproteobacteria</taxon>
        <taxon>Rhodospirillales</taxon>
        <taxon>Stellaceae</taxon>
        <taxon>Stella</taxon>
    </lineage>
</organism>
<name>A0A3N1KWU3_9PROT</name>
<dbReference type="GO" id="GO:0005694">
    <property type="term" value="C:chromosome"/>
    <property type="evidence" value="ECO:0007669"/>
    <property type="project" value="TreeGrafter"/>
</dbReference>
<dbReference type="SUPFAM" id="SSF53335">
    <property type="entry name" value="S-adenosyl-L-methionine-dependent methyltransferases"/>
    <property type="match status" value="1"/>
</dbReference>
<dbReference type="AlphaFoldDB" id="A0A3N1KWU3"/>
<evidence type="ECO:0000256" key="1">
    <source>
        <dbReference type="ARBA" id="ARBA00022603"/>
    </source>
</evidence>
<accession>A0A3N1KWU3</accession>
<dbReference type="InterPro" id="IPR015840">
    <property type="entry name" value="DNA_MeTrfase_ParB"/>
</dbReference>
<dbReference type="InterPro" id="IPR002941">
    <property type="entry name" value="DNA_methylase_N4/N6"/>
</dbReference>
<dbReference type="Gene3D" id="3.40.50.150">
    <property type="entry name" value="Vaccinia Virus protein VP39"/>
    <property type="match status" value="1"/>
</dbReference>
<dbReference type="EMBL" id="RJKX01000015">
    <property type="protein sequence ID" value="ROP83942.1"/>
    <property type="molecule type" value="Genomic_DNA"/>
</dbReference>
<dbReference type="PANTHER" id="PTHR33375:SF1">
    <property type="entry name" value="CHROMOSOME-PARTITIONING PROTEIN PARB-RELATED"/>
    <property type="match status" value="1"/>
</dbReference>
<dbReference type="SMART" id="SM00470">
    <property type="entry name" value="ParB"/>
    <property type="match status" value="1"/>
</dbReference>
<dbReference type="Pfam" id="PF01555">
    <property type="entry name" value="N6_N4_Mtase"/>
    <property type="match status" value="1"/>
</dbReference>
<evidence type="ECO:0000256" key="2">
    <source>
        <dbReference type="ARBA" id="ARBA00022679"/>
    </source>
</evidence>
<evidence type="ECO:0000313" key="6">
    <source>
        <dbReference type="EMBL" id="ROP83942.1"/>
    </source>
</evidence>
<feature type="domain" description="ParB-like N-terminal" evidence="5">
    <location>
        <begin position="29"/>
        <end position="115"/>
    </location>
</feature>
<dbReference type="InterPro" id="IPR001091">
    <property type="entry name" value="RM_Methyltransferase"/>
</dbReference>
<dbReference type="RefSeq" id="WP_123691446.1">
    <property type="nucleotide sequence ID" value="NZ_AP019700.1"/>
</dbReference>
<dbReference type="GO" id="GO:0032259">
    <property type="term" value="P:methylation"/>
    <property type="evidence" value="ECO:0007669"/>
    <property type="project" value="UniProtKB-KW"/>
</dbReference>
<dbReference type="GO" id="GO:0003677">
    <property type="term" value="F:DNA binding"/>
    <property type="evidence" value="ECO:0007669"/>
    <property type="project" value="InterPro"/>
</dbReference>
<dbReference type="GO" id="GO:0045881">
    <property type="term" value="P:positive regulation of sporulation resulting in formation of a cellular spore"/>
    <property type="evidence" value="ECO:0007669"/>
    <property type="project" value="TreeGrafter"/>
</dbReference>
<protein>
    <recommendedName>
        <fullName evidence="4">Methyltransferase</fullName>
        <ecNumber evidence="4">2.1.1.-</ecNumber>
    </recommendedName>
</protein>
<dbReference type="Gene3D" id="3.90.1530.10">
    <property type="entry name" value="Conserved hypothetical protein from pyrococcus furiosus pfu- 392566-001, ParB domain"/>
    <property type="match status" value="1"/>
</dbReference>
<dbReference type="SUPFAM" id="SSF110849">
    <property type="entry name" value="ParB/Sulfiredoxin"/>
    <property type="match status" value="1"/>
</dbReference>
<dbReference type="PANTHER" id="PTHR33375">
    <property type="entry name" value="CHROMOSOME-PARTITIONING PROTEIN PARB-RELATED"/>
    <property type="match status" value="1"/>
</dbReference>
<evidence type="ECO:0000259" key="5">
    <source>
        <dbReference type="SMART" id="SM00470"/>
    </source>
</evidence>
<dbReference type="EC" id="2.1.1.-" evidence="4"/>
<comment type="caution">
    <text evidence="6">The sequence shown here is derived from an EMBL/GenBank/DDBJ whole genome shotgun (WGS) entry which is preliminary data.</text>
</comment>
<dbReference type="Proteomes" id="UP000278222">
    <property type="component" value="Unassembled WGS sequence"/>
</dbReference>
<dbReference type="InterPro" id="IPR029063">
    <property type="entry name" value="SAM-dependent_MTases_sf"/>
</dbReference>
<dbReference type="GO" id="GO:0007059">
    <property type="term" value="P:chromosome segregation"/>
    <property type="evidence" value="ECO:0007669"/>
    <property type="project" value="TreeGrafter"/>
</dbReference>
<dbReference type="PRINTS" id="PR00508">
    <property type="entry name" value="S21N4MTFRASE"/>
</dbReference>
<evidence type="ECO:0000256" key="3">
    <source>
        <dbReference type="ARBA" id="ARBA00047942"/>
    </source>
</evidence>
<dbReference type="OrthoDB" id="7806498at2"/>